<dbReference type="Gene3D" id="3.30.70.270">
    <property type="match status" value="1"/>
</dbReference>
<comment type="caution">
    <text evidence="2">The sequence shown here is derived from an EMBL/GenBank/DDBJ whole genome shotgun (WGS) entry which is preliminary data.</text>
</comment>
<evidence type="ECO:0000259" key="1">
    <source>
        <dbReference type="Pfam" id="PF24626"/>
    </source>
</evidence>
<dbReference type="InterPro" id="IPR043128">
    <property type="entry name" value="Rev_trsase/Diguanyl_cyclase"/>
</dbReference>
<dbReference type="Pfam" id="PF24626">
    <property type="entry name" value="SH3_Tf2-1"/>
    <property type="match status" value="1"/>
</dbReference>
<keyword evidence="2" id="KW-0695">RNA-directed DNA polymerase</keyword>
<dbReference type="InterPro" id="IPR056924">
    <property type="entry name" value="SH3_Tf2-1"/>
</dbReference>
<dbReference type="FunFam" id="3.30.70.270:FF:000020">
    <property type="entry name" value="Transposon Tf2-6 polyprotein-like Protein"/>
    <property type="match status" value="1"/>
</dbReference>
<evidence type="ECO:0000313" key="2">
    <source>
        <dbReference type="EMBL" id="GEZ19039.1"/>
    </source>
</evidence>
<dbReference type="EMBL" id="BKCJ010250538">
    <property type="protein sequence ID" value="GEZ19039.1"/>
    <property type="molecule type" value="Genomic_DNA"/>
</dbReference>
<organism evidence="2">
    <name type="scientific">Tanacetum cinerariifolium</name>
    <name type="common">Dalmatian daisy</name>
    <name type="synonym">Chrysanthemum cinerariifolium</name>
    <dbReference type="NCBI Taxonomy" id="118510"/>
    <lineage>
        <taxon>Eukaryota</taxon>
        <taxon>Viridiplantae</taxon>
        <taxon>Streptophyta</taxon>
        <taxon>Embryophyta</taxon>
        <taxon>Tracheophyta</taxon>
        <taxon>Spermatophyta</taxon>
        <taxon>Magnoliopsida</taxon>
        <taxon>eudicotyledons</taxon>
        <taxon>Gunneridae</taxon>
        <taxon>Pentapetalae</taxon>
        <taxon>asterids</taxon>
        <taxon>campanulids</taxon>
        <taxon>Asterales</taxon>
        <taxon>Asteraceae</taxon>
        <taxon>Asteroideae</taxon>
        <taxon>Anthemideae</taxon>
        <taxon>Anthemidinae</taxon>
        <taxon>Tanacetum</taxon>
    </lineage>
</organism>
<accession>A0A699I4V3</accession>
<feature type="domain" description="Tf2-1-like SH3-like" evidence="1">
    <location>
        <begin position="173"/>
        <end position="237"/>
    </location>
</feature>
<sequence>MPTAPTEVRKFLGLASYYRRFIEGFSLIFKPLTKLTQKNKKYEWGKEEEEPFQLLKQKLCCAPILALPKGSEDFVKELNMRQCWWIELLSDYDCEICYHPGKANVVADALSRKQMESLKVRALTPKNSKWVRLVLGHCRSIDQVGTLSTSEDDKHRQKSYADVRRRPLDFKVGDKVMLKVSPWKGVIRFGKSEKLSPRYIRPFKVLERFDLLAYELELATELQGIHKTFHVSNLKKCLSDESLIIPLDEIQLDSISLKNRWK</sequence>
<dbReference type="PANTHER" id="PTHR46148:SF59">
    <property type="entry name" value="NUCLEOTIDYLTRANSFERASE, RIBONUCLEASE H"/>
    <property type="match status" value="1"/>
</dbReference>
<keyword evidence="2" id="KW-0808">Transferase</keyword>
<dbReference type="AlphaFoldDB" id="A0A699I4V3"/>
<name>A0A699I4V3_TANCI</name>
<keyword evidence="2" id="KW-0548">Nucleotidyltransferase</keyword>
<proteinExistence type="predicted"/>
<protein>
    <submittedName>
        <fullName evidence="2">Reverse transcriptase domain-containing protein</fullName>
    </submittedName>
</protein>
<dbReference type="InterPro" id="IPR043502">
    <property type="entry name" value="DNA/RNA_pol_sf"/>
</dbReference>
<reference evidence="2" key="1">
    <citation type="journal article" date="2019" name="Sci. Rep.">
        <title>Draft genome of Tanacetum cinerariifolium, the natural source of mosquito coil.</title>
        <authorList>
            <person name="Yamashiro T."/>
            <person name="Shiraishi A."/>
            <person name="Satake H."/>
            <person name="Nakayama K."/>
        </authorList>
    </citation>
    <scope>NUCLEOTIDE SEQUENCE</scope>
</reference>
<dbReference type="SUPFAM" id="SSF56672">
    <property type="entry name" value="DNA/RNA polymerases"/>
    <property type="match status" value="1"/>
</dbReference>
<dbReference type="GO" id="GO:0003964">
    <property type="term" value="F:RNA-directed DNA polymerase activity"/>
    <property type="evidence" value="ECO:0007669"/>
    <property type="project" value="UniProtKB-KW"/>
</dbReference>
<dbReference type="PANTHER" id="PTHR46148">
    <property type="entry name" value="CHROMO DOMAIN-CONTAINING PROTEIN"/>
    <property type="match status" value="1"/>
</dbReference>
<gene>
    <name evidence="2" type="ORF">Tci_491012</name>
</gene>